<gene>
    <name evidence="1" type="ORF">DPMN_024193</name>
</gene>
<dbReference type="EMBL" id="JAIWYP010000002">
    <property type="protein sequence ID" value="KAH3861266.1"/>
    <property type="molecule type" value="Genomic_DNA"/>
</dbReference>
<evidence type="ECO:0000313" key="2">
    <source>
        <dbReference type="Proteomes" id="UP000828390"/>
    </source>
</evidence>
<sequence>MPRPRVKFQLNNCCRYGDVEMENAPQNAGLVFQQTGIIFKLVQDIIGPHLLTKFHECIGKGDSP</sequence>
<organism evidence="1 2">
    <name type="scientific">Dreissena polymorpha</name>
    <name type="common">Zebra mussel</name>
    <name type="synonym">Mytilus polymorpha</name>
    <dbReference type="NCBI Taxonomy" id="45954"/>
    <lineage>
        <taxon>Eukaryota</taxon>
        <taxon>Metazoa</taxon>
        <taxon>Spiralia</taxon>
        <taxon>Lophotrochozoa</taxon>
        <taxon>Mollusca</taxon>
        <taxon>Bivalvia</taxon>
        <taxon>Autobranchia</taxon>
        <taxon>Heteroconchia</taxon>
        <taxon>Euheterodonta</taxon>
        <taxon>Imparidentia</taxon>
        <taxon>Neoheterodontei</taxon>
        <taxon>Myida</taxon>
        <taxon>Dreissenoidea</taxon>
        <taxon>Dreissenidae</taxon>
        <taxon>Dreissena</taxon>
    </lineage>
</organism>
<evidence type="ECO:0000313" key="1">
    <source>
        <dbReference type="EMBL" id="KAH3861266.1"/>
    </source>
</evidence>
<protein>
    <submittedName>
        <fullName evidence="1">Uncharacterized protein</fullName>
    </submittedName>
</protein>
<dbReference type="AlphaFoldDB" id="A0A9D4LQY5"/>
<reference evidence="1" key="2">
    <citation type="submission" date="2020-11" db="EMBL/GenBank/DDBJ databases">
        <authorList>
            <person name="McCartney M.A."/>
            <person name="Auch B."/>
            <person name="Kono T."/>
            <person name="Mallez S."/>
            <person name="Becker A."/>
            <person name="Gohl D.M."/>
            <person name="Silverstein K.A.T."/>
            <person name="Koren S."/>
            <person name="Bechman K.B."/>
            <person name="Herman A."/>
            <person name="Abrahante J.E."/>
            <person name="Garbe J."/>
        </authorList>
    </citation>
    <scope>NUCLEOTIDE SEQUENCE</scope>
    <source>
        <strain evidence="1">Duluth1</strain>
        <tissue evidence="1">Whole animal</tissue>
    </source>
</reference>
<dbReference type="Proteomes" id="UP000828390">
    <property type="component" value="Unassembled WGS sequence"/>
</dbReference>
<keyword evidence="2" id="KW-1185">Reference proteome</keyword>
<comment type="caution">
    <text evidence="1">The sequence shown here is derived from an EMBL/GenBank/DDBJ whole genome shotgun (WGS) entry which is preliminary data.</text>
</comment>
<feature type="non-terminal residue" evidence="1">
    <location>
        <position position="1"/>
    </location>
</feature>
<proteinExistence type="predicted"/>
<accession>A0A9D4LQY5</accession>
<name>A0A9D4LQY5_DREPO</name>
<reference evidence="1" key="1">
    <citation type="journal article" date="2019" name="bioRxiv">
        <title>The Genome of the Zebra Mussel, Dreissena polymorpha: A Resource for Invasive Species Research.</title>
        <authorList>
            <person name="McCartney M.A."/>
            <person name="Auch B."/>
            <person name="Kono T."/>
            <person name="Mallez S."/>
            <person name="Zhang Y."/>
            <person name="Obille A."/>
            <person name="Becker A."/>
            <person name="Abrahante J.E."/>
            <person name="Garbe J."/>
            <person name="Badalamenti J.P."/>
            <person name="Herman A."/>
            <person name="Mangelson H."/>
            <person name="Liachko I."/>
            <person name="Sullivan S."/>
            <person name="Sone E.D."/>
            <person name="Koren S."/>
            <person name="Silverstein K.A.T."/>
            <person name="Beckman K.B."/>
            <person name="Gohl D.M."/>
        </authorList>
    </citation>
    <scope>NUCLEOTIDE SEQUENCE</scope>
    <source>
        <strain evidence="1">Duluth1</strain>
        <tissue evidence="1">Whole animal</tissue>
    </source>
</reference>